<sequence length="708" mass="79881">MSTSFKKKVQISVTIRNEEEPRHRSSINSLAFDKSTGRMYTAGSDSVIRIWDGTTPDDDIDDQDSERFINSLEHHCDWVNDLALCDSNYLVSASSDTTIKVWNTKQSFCMSTLRTHSDYVKSLAYAKDVGLLVSASFDKKVYLWSLENLTKLSNTNNSVTATSLPGNKNSVYSVATSSTAHVVCSGSTEKVIRIWDGRTSQKTGKLKGHTDNVKDLLVSNDENQIVSASSDGTIKVWSVGQQRCIGTIKIHSEGVWTLAANESFTEIYSGGKDCKVWRTNLRDLTSSELLLEEDRSIQKIEKVKRYNLTGMNSPVIENAAQSNDIKRDKDVGDGACETHNNISSKLVNNDITQHYFHDETSLTDYTDARKFLQAPNVPADIVIRGAPSIRTHFVLNDRRHIVTKDTENNVDVWDVLQGRKVASYGKKSMSEVTSKYYKKVFVPSWFSVDLKLGMLQIVLEEGDIFAAWVSAKEAGFSDRPPETKVNYGAIFLKSLFEEWPNSYGKNGDVRDEAESFQTYSPYKLPSYIPIILSESYGKPIFKCSINEIANDVEREFLADFLPPWASDFIERNQFPKFNKIPFILIPYVPNTGNHHTSANKTPKKERLSSTEMLQMRKVMEHVIDKIISPNEGGNSQNHHANNGQINPTNQTTIVHSANLVRTPILNPETKIELYCCDQKLDPEMDLRTVKHFIWKQGADLAIQYKILK</sequence>
<evidence type="ECO:0000313" key="2">
    <source>
        <dbReference type="WBParaSite" id="RSKR_0000754600.1"/>
    </source>
</evidence>
<proteinExistence type="predicted"/>
<dbReference type="WBParaSite" id="RSKR_0000754600.1">
    <property type="protein sequence ID" value="RSKR_0000754600.1"/>
    <property type="gene ID" value="RSKR_0000754600"/>
</dbReference>
<evidence type="ECO:0000313" key="1">
    <source>
        <dbReference type="Proteomes" id="UP000095286"/>
    </source>
</evidence>
<organism evidence="1 2">
    <name type="scientific">Rhabditophanes sp. KR3021</name>
    <dbReference type="NCBI Taxonomy" id="114890"/>
    <lineage>
        <taxon>Eukaryota</taxon>
        <taxon>Metazoa</taxon>
        <taxon>Ecdysozoa</taxon>
        <taxon>Nematoda</taxon>
        <taxon>Chromadorea</taxon>
        <taxon>Rhabditida</taxon>
        <taxon>Tylenchina</taxon>
        <taxon>Panagrolaimomorpha</taxon>
        <taxon>Strongyloidoidea</taxon>
        <taxon>Alloionematidae</taxon>
        <taxon>Rhabditophanes</taxon>
    </lineage>
</organism>
<name>A0AC35U3C7_9BILA</name>
<accession>A0AC35U3C7</accession>
<protein>
    <submittedName>
        <fullName evidence="2">WD repeat-containing protein 48 homolog</fullName>
    </submittedName>
</protein>
<reference evidence="2" key="1">
    <citation type="submission" date="2016-11" db="UniProtKB">
        <authorList>
            <consortium name="WormBaseParasite"/>
        </authorList>
    </citation>
    <scope>IDENTIFICATION</scope>
    <source>
        <strain evidence="2">KR3021</strain>
    </source>
</reference>
<dbReference type="Proteomes" id="UP000095286">
    <property type="component" value="Unplaced"/>
</dbReference>